<evidence type="ECO:0000313" key="8">
    <source>
        <dbReference type="Proteomes" id="UP000229757"/>
    </source>
</evidence>
<gene>
    <name evidence="7" type="ORF">REIFOR_03010</name>
</gene>
<keyword evidence="8" id="KW-1185">Reference proteome</keyword>
<keyword evidence="4 5" id="KW-0472">Membrane</keyword>
<evidence type="ECO:0000256" key="1">
    <source>
        <dbReference type="ARBA" id="ARBA00004167"/>
    </source>
</evidence>
<name>A0A2K8KVY6_9GAMM</name>
<protein>
    <recommendedName>
        <fullName evidence="6">Translocation and assembly module TamB C-terminal domain-containing protein</fullName>
    </recommendedName>
</protein>
<dbReference type="InterPro" id="IPR007452">
    <property type="entry name" value="TamB_C"/>
</dbReference>
<dbReference type="GO" id="GO:0009306">
    <property type="term" value="P:protein secretion"/>
    <property type="evidence" value="ECO:0007669"/>
    <property type="project" value="InterPro"/>
</dbReference>
<feature type="transmembrane region" description="Helical" evidence="5">
    <location>
        <begin position="12"/>
        <end position="35"/>
    </location>
</feature>
<keyword evidence="2 5" id="KW-0812">Transmembrane</keyword>
<evidence type="ECO:0000256" key="3">
    <source>
        <dbReference type="ARBA" id="ARBA00022989"/>
    </source>
</evidence>
<dbReference type="KEGG" id="rfo:REIFOR_03010"/>
<dbReference type="GO" id="GO:0005886">
    <property type="term" value="C:plasma membrane"/>
    <property type="evidence" value="ECO:0007669"/>
    <property type="project" value="InterPro"/>
</dbReference>
<dbReference type="Pfam" id="PF04357">
    <property type="entry name" value="TamB"/>
    <property type="match status" value="1"/>
</dbReference>
<feature type="domain" description="Translocation and assembly module TamB C-terminal" evidence="6">
    <location>
        <begin position="1210"/>
        <end position="1559"/>
    </location>
</feature>
<evidence type="ECO:0000313" key="7">
    <source>
        <dbReference type="EMBL" id="ATX78129.1"/>
    </source>
</evidence>
<keyword evidence="3 5" id="KW-1133">Transmembrane helix</keyword>
<dbReference type="GO" id="GO:0097347">
    <property type="term" value="C:TAM protein secretion complex"/>
    <property type="evidence" value="ECO:0007669"/>
    <property type="project" value="TreeGrafter"/>
</dbReference>
<evidence type="ECO:0000256" key="4">
    <source>
        <dbReference type="ARBA" id="ARBA00023136"/>
    </source>
</evidence>
<dbReference type="EMBL" id="CP011797">
    <property type="protein sequence ID" value="ATX78129.1"/>
    <property type="molecule type" value="Genomic_DNA"/>
</dbReference>
<dbReference type="Proteomes" id="UP000229757">
    <property type="component" value="Chromosome"/>
</dbReference>
<dbReference type="PANTHER" id="PTHR36985">
    <property type="entry name" value="TRANSLOCATION AND ASSEMBLY MODULE SUBUNIT TAMB"/>
    <property type="match status" value="1"/>
</dbReference>
<evidence type="ECO:0000259" key="6">
    <source>
        <dbReference type="Pfam" id="PF04357"/>
    </source>
</evidence>
<proteinExistence type="predicted"/>
<accession>A0A2K8KVY6</accession>
<dbReference type="PANTHER" id="PTHR36985:SF1">
    <property type="entry name" value="TRANSLOCATION AND ASSEMBLY MODULE SUBUNIT TAMB"/>
    <property type="match status" value="1"/>
</dbReference>
<dbReference type="RefSeq" id="WP_100258339.1">
    <property type="nucleotide sequence ID" value="NZ_CP011797.1"/>
</dbReference>
<evidence type="ECO:0000256" key="5">
    <source>
        <dbReference type="SAM" id="Phobius"/>
    </source>
</evidence>
<evidence type="ECO:0000256" key="2">
    <source>
        <dbReference type="ARBA" id="ARBA00022692"/>
    </source>
</evidence>
<dbReference type="OrthoDB" id="7784409at2"/>
<comment type="subcellular location">
    <subcellularLocation>
        <location evidence="1">Membrane</location>
        <topology evidence="1">Single-pass membrane protein</topology>
    </subcellularLocation>
</comment>
<sequence>MAIRLRAVARHGWITLLRVTVLLLIAVLMISAMLVGTEGGRIGLMTQGVHFLRLWSGQDISVSGIRSPGLGQWRIGQIKLVGLAAAPTIQMDNLSLSWQWPYAVQNRWWFDDIAIGRLQMQLAEPGSGAGANPFARLIELWPRLPAVRIENVAIGDISLDRPRYPTLHATLAAEGEINWGALPARLALSLTEPGTANSYSAELSADAIDRFRLQGSLLAQPSTAWARWLRWSLTEPAQASWDARIDYSNSATLQVAIDQWSLPWRSHRLEASGALEYRIADGRLTFLPVDISLDGKPAALLGWIDPNDSELSIEMTDWVLDPFSEFAGVAELTGQLSMQAQWYGGWRRPRLDAKVGAQGTWQGTPFDLSMTSLAEATRLRLETAKLSLGNNQISAVGLIDWLSDTLDLSYQGQLFTDPLFQELLPASLAQLSLGGAVAGTLSGSFTDPRVALDAQLQGTWHDAPLQASLSGTWGQGELNLSAFQLETELLQTGGSLNYVLADQSWRAQLKLIDWRAELLARLGVSLPVAFRGTGSGDLSVTGQGRAVDISGDVLIEGFWQDWPLRARLIIASLQSSHLELAASEVQLGTSQLAGAGKIDWREKSFDLNLTHQDWPLAMLRPWLSFWPQILDTLEGELTGQTSLTGPWNKPAIGTDSILHGQWFEQPLTLALVTRPDDNLHWKIDQFEAQWLDARWYYRGDFWPYELTLDGDAELEAIASRHLPLLSREFIGAERALPDTLDLRFDADIRLTGRLTAPIITGDVDARGQFDRQPVVLRADLTQLDVDHVDIRAAQGRWAGGEWQIEGQYHWRLEQAALTVATQTPDARPLVPWLKAVLGESVDLSTLDTWQGSLDGKLELDNRTADWRIDGDLTSVGTLLEEPYRLQWQGQGAWQDQLEHQFRGQLGASGIEASLVTEQQTVTGAISIKDLRFAQIRQLGAPVPDGLTGQLSAELTLAGPLALPEFKGQVSSVGRLGRDIRTLPFSAQLSLSGNRENWRVAETLFDIPNALSLTVSGQGQGLDGELLFEGRLPDTAYWIDNAEIGPGIATFNLQASGNLAAPLLSGAIDWQAQNWPININGQLRSEAGRYLLSGSLSSDAQTRLKVELGTARVALSQWQALVSEKLFAGSVTIDTPLSVLDPFFIDQPDQQIGGELAGLLEWQGSLLAPSWSGNLQWLNGFYEHATYGTLISDIHLDLAANQDTWQIDGRALDGDRGQIRIQGDVQFLPQAQQWLAHKIDLGVTLNKAGLLNQAQMDATVSGALQATGSYHQLQVAGKLNVAPLNMQSDSFLWDGAPQLNIVQANGVASKSAQKPTYWPQGRWQVSVVANNRVNLYGQGIDAELAGTLELTDDFYLPQISGQFAIVRGNYVGFGKAFTLTDGNVQIQNNQLVLDVNGLYKERDLEVGIRISGTQDALSLVLSSPSGLGQDELLSQLLFGRRVEQMSVIQAVQLASVVNRLRTGETGLDLIAATRDELALDSLVVDTKSTSSGDVAFNISAGKYVNENLYLEVEQGVGTDQDFRSSLQYELTPRTYLEVYTQGEFGSFNNNGLELNWSVDY</sequence>
<reference evidence="7 8" key="1">
    <citation type="journal article" date="2017" name="Environ. Microbiol.">
        <title>Genomic and physiological analyses of 'Reinekea forsetii' reveal a versatile opportunistic lifestyle during spring algae blooms.</title>
        <authorList>
            <person name="Avci B."/>
            <person name="Hahnke R.L."/>
            <person name="Chafee M."/>
            <person name="Fischer T."/>
            <person name="Gruber-Vodicka H."/>
            <person name="Tegetmeyer H.E."/>
            <person name="Harder J."/>
            <person name="Fuchs B.M."/>
            <person name="Amann R.I."/>
            <person name="Teeling H."/>
        </authorList>
    </citation>
    <scope>NUCLEOTIDE SEQUENCE [LARGE SCALE GENOMIC DNA]</scope>
    <source>
        <strain evidence="7 8">Hel1_31_D35</strain>
    </source>
</reference>
<organism evidence="7 8">
    <name type="scientific">Reinekea forsetii</name>
    <dbReference type="NCBI Taxonomy" id="1336806"/>
    <lineage>
        <taxon>Bacteria</taxon>
        <taxon>Pseudomonadati</taxon>
        <taxon>Pseudomonadota</taxon>
        <taxon>Gammaproteobacteria</taxon>
        <taxon>Oceanospirillales</taxon>
        <taxon>Saccharospirillaceae</taxon>
        <taxon>Reinekea</taxon>
    </lineage>
</organism>